<keyword evidence="11" id="KW-1185">Reference proteome</keyword>
<comment type="cofactor">
    <cofactor evidence="1">
        <name>Ca(2+)</name>
        <dbReference type="ChEBI" id="CHEBI:29108"/>
    </cofactor>
</comment>
<reference evidence="11" key="1">
    <citation type="submission" date="2016-10" db="EMBL/GenBank/DDBJ databases">
        <authorList>
            <person name="Varghese N."/>
            <person name="Submissions S."/>
        </authorList>
    </citation>
    <scope>NUCLEOTIDE SEQUENCE [LARGE SCALE GENOMIC DNA]</scope>
    <source>
        <strain evidence="11">Gh-67</strain>
    </source>
</reference>
<evidence type="ECO:0000313" key="11">
    <source>
        <dbReference type="Proteomes" id="UP000199705"/>
    </source>
</evidence>
<feature type="signal peptide" evidence="6">
    <location>
        <begin position="1"/>
        <end position="22"/>
    </location>
</feature>
<dbReference type="RefSeq" id="WP_091170051.1">
    <property type="nucleotide sequence ID" value="NZ_FNCG01000009.1"/>
</dbReference>
<evidence type="ECO:0000259" key="8">
    <source>
        <dbReference type="Pfam" id="PF14508"/>
    </source>
</evidence>
<dbReference type="InterPro" id="IPR013780">
    <property type="entry name" value="Glyco_hydro_b"/>
</dbReference>
<comment type="subunit">
    <text evidence="2">Monomer.</text>
</comment>
<dbReference type="Proteomes" id="UP000199705">
    <property type="component" value="Unassembled WGS sequence"/>
</dbReference>
<dbReference type="SUPFAM" id="SSF51445">
    <property type="entry name" value="(Trans)glycosidases"/>
    <property type="match status" value="1"/>
</dbReference>
<feature type="chain" id="PRO_5011557603" evidence="6">
    <location>
        <begin position="23"/>
        <end position="650"/>
    </location>
</feature>
<dbReference type="Gene3D" id="2.60.40.1180">
    <property type="entry name" value="Golgi alpha-mannosidase II"/>
    <property type="match status" value="1"/>
</dbReference>
<dbReference type="PANTHER" id="PTHR35803">
    <property type="entry name" value="GLUCAN 1,4-ALPHA-GLUCOSIDASE SUSB-RELATED"/>
    <property type="match status" value="1"/>
</dbReference>
<dbReference type="InterPro" id="IPR014718">
    <property type="entry name" value="GH-type_carb-bd"/>
</dbReference>
<dbReference type="GO" id="GO:0016798">
    <property type="term" value="F:hydrolase activity, acting on glycosyl bonds"/>
    <property type="evidence" value="ECO:0007669"/>
    <property type="project" value="UniProtKB-KW"/>
</dbReference>
<dbReference type="GO" id="GO:0030246">
    <property type="term" value="F:carbohydrate binding"/>
    <property type="evidence" value="ECO:0007669"/>
    <property type="project" value="InterPro"/>
</dbReference>
<name>A0A1G8C199_9SPHI</name>
<keyword evidence="4" id="KW-0106">Calcium</keyword>
<dbReference type="Gene3D" id="3.20.20.70">
    <property type="entry name" value="Aldolase class I"/>
    <property type="match status" value="1"/>
</dbReference>
<dbReference type="InterPro" id="IPR017853">
    <property type="entry name" value="GH"/>
</dbReference>
<gene>
    <name evidence="10" type="ORF">SAMN05192573_109110</name>
</gene>
<evidence type="ECO:0000256" key="6">
    <source>
        <dbReference type="SAM" id="SignalP"/>
    </source>
</evidence>
<dbReference type="InterPro" id="IPR029483">
    <property type="entry name" value="GH97_C"/>
</dbReference>
<organism evidence="10 11">
    <name type="scientific">Mucilaginibacter gossypii</name>
    <dbReference type="NCBI Taxonomy" id="551996"/>
    <lineage>
        <taxon>Bacteria</taxon>
        <taxon>Pseudomonadati</taxon>
        <taxon>Bacteroidota</taxon>
        <taxon>Sphingobacteriia</taxon>
        <taxon>Sphingobacteriales</taxon>
        <taxon>Sphingobacteriaceae</taxon>
        <taxon>Mucilaginibacter</taxon>
    </lineage>
</organism>
<keyword evidence="3" id="KW-0378">Hydrolase</keyword>
<accession>A0A1G8C199</accession>
<dbReference type="AlphaFoldDB" id="A0A1G8C199"/>
<dbReference type="InterPro" id="IPR029486">
    <property type="entry name" value="GH97_N"/>
</dbReference>
<evidence type="ECO:0000259" key="9">
    <source>
        <dbReference type="Pfam" id="PF14509"/>
    </source>
</evidence>
<dbReference type="Gene3D" id="2.70.98.10">
    <property type="match status" value="1"/>
</dbReference>
<dbReference type="STRING" id="551996.SAMN05192573_109110"/>
<dbReference type="EMBL" id="FNCG01000009">
    <property type="protein sequence ID" value="SDH39119.1"/>
    <property type="molecule type" value="Genomic_DNA"/>
</dbReference>
<dbReference type="InterPro" id="IPR052720">
    <property type="entry name" value="Glycosyl_hydrolase_97"/>
</dbReference>
<feature type="domain" description="Glycosyl-hydrolase 97 N-terminal" evidence="8">
    <location>
        <begin position="27"/>
        <end position="289"/>
    </location>
</feature>
<feature type="domain" description="Glycosyl-hydrolase 97 catalytic" evidence="7">
    <location>
        <begin position="315"/>
        <end position="459"/>
    </location>
</feature>
<dbReference type="InterPro" id="IPR019563">
    <property type="entry name" value="GH97_catalytic"/>
</dbReference>
<keyword evidence="5" id="KW-0326">Glycosidase</keyword>
<evidence type="ECO:0000313" key="10">
    <source>
        <dbReference type="EMBL" id="SDH39119.1"/>
    </source>
</evidence>
<protein>
    <submittedName>
        <fullName evidence="10">Alpha-glucosidase</fullName>
    </submittedName>
</protein>
<sequence length="650" mass="72945">MMNLKTCYALITAVSLAVPSLAQTFKLVSPDKKTVVEINNTSSLRYTVSSNGLTIVHPSSLGFEFKDEPALGNGMAVTGHVEHSVNQTWAPIVKAKHSIVTDHYNELELSLVEKSAPMRRMNILFRAYNDGVAFRYQLFGADKIGDRQIVKELTAFNLTAKAKTWVADYGSYTSSQETEFQPKNLNHITDKTIAGLPLLVELDEHHYAAFTEANIDNYPGFYIGSSKTDTGTTDKISLITKLSPLPGEGENGVKARFTNNLFTPWRVVMLAASPGKLIESELIQNLNPPNVLKDPSWIKPGMSAWDNWWSGDVKVDMPTIKKYIDLASAQHWPYMLIDWQWYGPFNKPEADITKVAPQLNMPEILAYAKAKKVKCWLWLYSSDVNRNDNFEKAFPIYENWGIAGIKIDFMDRDDQQMVNWYRRIIQTAAKYHLMVDFHGAFKPDGIERTYPNMVTREGVLGEEYSKFSTRITAGHNTTLPFTRMLAGPMDYTPGGFLNVKKSDFRKGSPTQVMNSRCAELAKFVIYESPFMVYCDAPENILGKPGADFLNNIPTVWDDMKVLGGYPGQYVIIAKRNGKDWYIGAMTNDSERTVQLKMDFLPAGNYTLSSWGDVLSSPQGLTRAEKKLSANSVINIHMDTAGGWAAKITAQ</sequence>
<evidence type="ECO:0000256" key="2">
    <source>
        <dbReference type="ARBA" id="ARBA00011245"/>
    </source>
</evidence>
<dbReference type="Pfam" id="PF10566">
    <property type="entry name" value="Glyco_hydro_97"/>
    <property type="match status" value="1"/>
</dbReference>
<evidence type="ECO:0000256" key="1">
    <source>
        <dbReference type="ARBA" id="ARBA00001913"/>
    </source>
</evidence>
<evidence type="ECO:0000256" key="5">
    <source>
        <dbReference type="ARBA" id="ARBA00023295"/>
    </source>
</evidence>
<proteinExistence type="predicted"/>
<dbReference type="Pfam" id="PF14508">
    <property type="entry name" value="GH97_N"/>
    <property type="match status" value="1"/>
</dbReference>
<keyword evidence="6" id="KW-0732">Signal</keyword>
<evidence type="ECO:0000256" key="3">
    <source>
        <dbReference type="ARBA" id="ARBA00022801"/>
    </source>
</evidence>
<evidence type="ECO:0000256" key="4">
    <source>
        <dbReference type="ARBA" id="ARBA00022837"/>
    </source>
</evidence>
<dbReference type="Pfam" id="PF14509">
    <property type="entry name" value="GH97_C"/>
    <property type="match status" value="1"/>
</dbReference>
<dbReference type="PANTHER" id="PTHR35803:SF2">
    <property type="entry name" value="RETAINING ALPHA-GALACTOSIDASE"/>
    <property type="match status" value="1"/>
</dbReference>
<evidence type="ECO:0000259" key="7">
    <source>
        <dbReference type="Pfam" id="PF10566"/>
    </source>
</evidence>
<feature type="domain" description="Glycosyl-hydrolase 97 C-terminal oligomerisation" evidence="9">
    <location>
        <begin position="555"/>
        <end position="647"/>
    </location>
</feature>
<dbReference type="InterPro" id="IPR013785">
    <property type="entry name" value="Aldolase_TIM"/>
</dbReference>